<proteinExistence type="predicted"/>
<protein>
    <submittedName>
        <fullName evidence="1">Uncharacterized protein</fullName>
    </submittedName>
</protein>
<dbReference type="EMBL" id="JAEAOA010001575">
    <property type="protein sequence ID" value="KAK3602780.1"/>
    <property type="molecule type" value="Genomic_DNA"/>
</dbReference>
<gene>
    <name evidence="1" type="ORF">CHS0354_026328</name>
</gene>
<name>A0AAE0T2T3_9BIVA</name>
<sequence>MSKESLTKLISLDNVCTFKAEIVVRLKLNNKQKEVMLAQHSDYSKTHNLTFLLNEHQGFNAPKTNTTPYFYLGFLPQSTARSKTIQGYRANDKDFSFPNCDANLNSYIAFYTGEQNINHTISQSDFMMGWINQAKLIPAERYLPDDYFMKFEMHMGGCGGLMSYSNNTAAVGCVIGMF</sequence>
<reference evidence="1" key="1">
    <citation type="journal article" date="2021" name="Genome Biol. Evol.">
        <title>A High-Quality Reference Genome for a Parasitic Bivalve with Doubly Uniparental Inheritance (Bivalvia: Unionida).</title>
        <authorList>
            <person name="Smith C.H."/>
        </authorList>
    </citation>
    <scope>NUCLEOTIDE SEQUENCE</scope>
    <source>
        <strain evidence="1">CHS0354</strain>
    </source>
</reference>
<reference evidence="1" key="3">
    <citation type="submission" date="2023-05" db="EMBL/GenBank/DDBJ databases">
        <authorList>
            <person name="Smith C.H."/>
        </authorList>
    </citation>
    <scope>NUCLEOTIDE SEQUENCE</scope>
    <source>
        <strain evidence="1">CHS0354</strain>
        <tissue evidence="1">Mantle</tissue>
    </source>
</reference>
<dbReference type="Proteomes" id="UP001195483">
    <property type="component" value="Unassembled WGS sequence"/>
</dbReference>
<keyword evidence="2" id="KW-1185">Reference proteome</keyword>
<organism evidence="1 2">
    <name type="scientific">Potamilus streckersoni</name>
    <dbReference type="NCBI Taxonomy" id="2493646"/>
    <lineage>
        <taxon>Eukaryota</taxon>
        <taxon>Metazoa</taxon>
        <taxon>Spiralia</taxon>
        <taxon>Lophotrochozoa</taxon>
        <taxon>Mollusca</taxon>
        <taxon>Bivalvia</taxon>
        <taxon>Autobranchia</taxon>
        <taxon>Heteroconchia</taxon>
        <taxon>Palaeoheterodonta</taxon>
        <taxon>Unionida</taxon>
        <taxon>Unionoidea</taxon>
        <taxon>Unionidae</taxon>
        <taxon>Ambleminae</taxon>
        <taxon>Lampsilini</taxon>
        <taxon>Potamilus</taxon>
    </lineage>
</organism>
<evidence type="ECO:0000313" key="1">
    <source>
        <dbReference type="EMBL" id="KAK3602780.1"/>
    </source>
</evidence>
<accession>A0AAE0T2T3</accession>
<reference evidence="1" key="2">
    <citation type="journal article" date="2021" name="Genome Biol. Evol.">
        <title>Developing a high-quality reference genome for a parasitic bivalve with doubly uniparental inheritance (Bivalvia: Unionida).</title>
        <authorList>
            <person name="Smith C.H."/>
        </authorList>
    </citation>
    <scope>NUCLEOTIDE SEQUENCE</scope>
    <source>
        <strain evidence="1">CHS0354</strain>
        <tissue evidence="1">Mantle</tissue>
    </source>
</reference>
<evidence type="ECO:0000313" key="2">
    <source>
        <dbReference type="Proteomes" id="UP001195483"/>
    </source>
</evidence>
<dbReference type="AlphaFoldDB" id="A0AAE0T2T3"/>
<comment type="caution">
    <text evidence="1">The sequence shown here is derived from an EMBL/GenBank/DDBJ whole genome shotgun (WGS) entry which is preliminary data.</text>
</comment>